<dbReference type="AlphaFoldDB" id="A0A1R3RWA4"/>
<evidence type="ECO:0000313" key="1">
    <source>
        <dbReference type="EMBL" id="OOF98732.1"/>
    </source>
</evidence>
<dbReference type="Proteomes" id="UP000188318">
    <property type="component" value="Unassembled WGS sequence"/>
</dbReference>
<dbReference type="OrthoDB" id="3434980at2759"/>
<accession>A0A1R3RWA4</accession>
<gene>
    <name evidence="1" type="ORF">ASPCADRAFT_2165</name>
</gene>
<dbReference type="VEuPathDB" id="FungiDB:ASPCADRAFT_2165"/>
<keyword evidence="2" id="KW-1185">Reference proteome</keyword>
<sequence length="72" mass="8396">MSERKKIYYTYKSIEAWEKYDEEVRKIITEDTDKGNLDLQPGVAAYLEVTPETIKKLKDLNDDVVVVAEIED</sequence>
<proteinExistence type="predicted"/>
<dbReference type="EMBL" id="KV907495">
    <property type="protein sequence ID" value="OOF98732.1"/>
    <property type="molecule type" value="Genomic_DNA"/>
</dbReference>
<name>A0A1R3RWA4_ASPC5</name>
<reference evidence="2" key="1">
    <citation type="journal article" date="2017" name="Genome Biol.">
        <title>Comparative genomics reveals high biological diversity and specific adaptations in the industrially and medically important fungal genus Aspergillus.</title>
        <authorList>
            <person name="de Vries R.P."/>
            <person name="Riley R."/>
            <person name="Wiebenga A."/>
            <person name="Aguilar-Osorio G."/>
            <person name="Amillis S."/>
            <person name="Uchima C.A."/>
            <person name="Anderluh G."/>
            <person name="Asadollahi M."/>
            <person name="Askin M."/>
            <person name="Barry K."/>
            <person name="Battaglia E."/>
            <person name="Bayram O."/>
            <person name="Benocci T."/>
            <person name="Braus-Stromeyer S.A."/>
            <person name="Caldana C."/>
            <person name="Canovas D."/>
            <person name="Cerqueira G.C."/>
            <person name="Chen F."/>
            <person name="Chen W."/>
            <person name="Choi C."/>
            <person name="Clum A."/>
            <person name="Dos Santos R.A."/>
            <person name="Damasio A.R."/>
            <person name="Diallinas G."/>
            <person name="Emri T."/>
            <person name="Fekete E."/>
            <person name="Flipphi M."/>
            <person name="Freyberg S."/>
            <person name="Gallo A."/>
            <person name="Gournas C."/>
            <person name="Habgood R."/>
            <person name="Hainaut M."/>
            <person name="Harispe M.L."/>
            <person name="Henrissat B."/>
            <person name="Hilden K.S."/>
            <person name="Hope R."/>
            <person name="Hossain A."/>
            <person name="Karabika E."/>
            <person name="Karaffa L."/>
            <person name="Karanyi Z."/>
            <person name="Krasevec N."/>
            <person name="Kuo A."/>
            <person name="Kusch H."/>
            <person name="LaButti K."/>
            <person name="Lagendijk E.L."/>
            <person name="Lapidus A."/>
            <person name="Levasseur A."/>
            <person name="Lindquist E."/>
            <person name="Lipzen A."/>
            <person name="Logrieco A.F."/>
            <person name="MacCabe A."/>
            <person name="Maekelae M.R."/>
            <person name="Malavazi I."/>
            <person name="Melin P."/>
            <person name="Meyer V."/>
            <person name="Mielnichuk N."/>
            <person name="Miskei M."/>
            <person name="Molnar A.P."/>
            <person name="Mule G."/>
            <person name="Ngan C.Y."/>
            <person name="Orejas M."/>
            <person name="Orosz E."/>
            <person name="Ouedraogo J.P."/>
            <person name="Overkamp K.M."/>
            <person name="Park H.-S."/>
            <person name="Perrone G."/>
            <person name="Piumi F."/>
            <person name="Punt P.J."/>
            <person name="Ram A.F."/>
            <person name="Ramon A."/>
            <person name="Rauscher S."/>
            <person name="Record E."/>
            <person name="Riano-Pachon D.M."/>
            <person name="Robert V."/>
            <person name="Roehrig J."/>
            <person name="Ruller R."/>
            <person name="Salamov A."/>
            <person name="Salih N.S."/>
            <person name="Samson R.A."/>
            <person name="Sandor E."/>
            <person name="Sanguinetti M."/>
            <person name="Schuetze T."/>
            <person name="Sepcic K."/>
            <person name="Shelest E."/>
            <person name="Sherlock G."/>
            <person name="Sophianopoulou V."/>
            <person name="Squina F.M."/>
            <person name="Sun H."/>
            <person name="Susca A."/>
            <person name="Todd R.B."/>
            <person name="Tsang A."/>
            <person name="Unkles S.E."/>
            <person name="van de Wiele N."/>
            <person name="van Rossen-Uffink D."/>
            <person name="Oliveira J.V."/>
            <person name="Vesth T.C."/>
            <person name="Visser J."/>
            <person name="Yu J.-H."/>
            <person name="Zhou M."/>
            <person name="Andersen M.R."/>
            <person name="Archer D.B."/>
            <person name="Baker S.E."/>
            <person name="Benoit I."/>
            <person name="Brakhage A.A."/>
            <person name="Braus G.H."/>
            <person name="Fischer R."/>
            <person name="Frisvad J.C."/>
            <person name="Goldman G.H."/>
            <person name="Houbraken J."/>
            <person name="Oakley B."/>
            <person name="Pocsi I."/>
            <person name="Scazzocchio C."/>
            <person name="Seiboth B."/>
            <person name="vanKuyk P.A."/>
            <person name="Wortman J."/>
            <person name="Dyer P.S."/>
            <person name="Grigoriev I.V."/>
        </authorList>
    </citation>
    <scope>NUCLEOTIDE SEQUENCE [LARGE SCALE GENOMIC DNA]</scope>
    <source>
        <strain evidence="2">ITEM 5010</strain>
    </source>
</reference>
<evidence type="ECO:0000313" key="2">
    <source>
        <dbReference type="Proteomes" id="UP000188318"/>
    </source>
</evidence>
<organism evidence="1 2">
    <name type="scientific">Aspergillus carbonarius (strain ITEM 5010)</name>
    <dbReference type="NCBI Taxonomy" id="602072"/>
    <lineage>
        <taxon>Eukaryota</taxon>
        <taxon>Fungi</taxon>
        <taxon>Dikarya</taxon>
        <taxon>Ascomycota</taxon>
        <taxon>Pezizomycotina</taxon>
        <taxon>Eurotiomycetes</taxon>
        <taxon>Eurotiomycetidae</taxon>
        <taxon>Eurotiales</taxon>
        <taxon>Aspergillaceae</taxon>
        <taxon>Aspergillus</taxon>
        <taxon>Aspergillus subgen. Circumdati</taxon>
    </lineage>
</organism>
<protein>
    <submittedName>
        <fullName evidence="1">Uncharacterized protein</fullName>
    </submittedName>
</protein>